<dbReference type="SUPFAM" id="SSF109604">
    <property type="entry name" value="HD-domain/PDEase-like"/>
    <property type="match status" value="1"/>
</dbReference>
<feature type="domain" description="HD" evidence="1">
    <location>
        <begin position="39"/>
        <end position="142"/>
    </location>
</feature>
<dbReference type="GO" id="GO:0016787">
    <property type="term" value="F:hydrolase activity"/>
    <property type="evidence" value="ECO:0007669"/>
    <property type="project" value="UniProtKB-KW"/>
</dbReference>
<dbReference type="Gene3D" id="1.10.3210.10">
    <property type="entry name" value="Hypothetical protein af1432"/>
    <property type="match status" value="1"/>
</dbReference>
<dbReference type="Pfam" id="PF01966">
    <property type="entry name" value="HD"/>
    <property type="match status" value="1"/>
</dbReference>
<dbReference type="OrthoDB" id="360187at2"/>
<evidence type="ECO:0000313" key="2">
    <source>
        <dbReference type="EMBL" id="KRK89883.1"/>
    </source>
</evidence>
<comment type="caution">
    <text evidence="2">The sequence shown here is derived from an EMBL/GenBank/DDBJ whole genome shotgun (WGS) entry which is preliminary data.</text>
</comment>
<dbReference type="Proteomes" id="UP000051581">
    <property type="component" value="Unassembled WGS sequence"/>
</dbReference>
<dbReference type="PATRIC" id="fig|1423808.3.peg.121"/>
<dbReference type="RefSeq" id="WP_057822706.1">
    <property type="nucleotide sequence ID" value="NZ_AZEA01000001.1"/>
</dbReference>
<keyword evidence="3" id="KW-1185">Reference proteome</keyword>
<dbReference type="InterPro" id="IPR006674">
    <property type="entry name" value="HD_domain"/>
</dbReference>
<reference evidence="2 3" key="1">
    <citation type="journal article" date="2015" name="Genome Announc.">
        <title>Expanding the biotechnology potential of lactobacilli through comparative genomics of 213 strains and associated genera.</title>
        <authorList>
            <person name="Sun Z."/>
            <person name="Harris H.M."/>
            <person name="McCann A."/>
            <person name="Guo C."/>
            <person name="Argimon S."/>
            <person name="Zhang W."/>
            <person name="Yang X."/>
            <person name="Jeffery I.B."/>
            <person name="Cooney J.C."/>
            <person name="Kagawa T.F."/>
            <person name="Liu W."/>
            <person name="Song Y."/>
            <person name="Salvetti E."/>
            <person name="Wrobel A."/>
            <person name="Rasinkangas P."/>
            <person name="Parkhill J."/>
            <person name="Rea M.C."/>
            <person name="O'Sullivan O."/>
            <person name="Ritari J."/>
            <person name="Douillard F.P."/>
            <person name="Paul Ross R."/>
            <person name="Yang R."/>
            <person name="Briner A.E."/>
            <person name="Felis G.E."/>
            <person name="de Vos W.M."/>
            <person name="Barrangou R."/>
            <person name="Klaenhammer T.R."/>
            <person name="Caufield P.W."/>
            <person name="Cui Y."/>
            <person name="Zhang H."/>
            <person name="O'Toole P.W."/>
        </authorList>
    </citation>
    <scope>NUCLEOTIDE SEQUENCE [LARGE SCALE GENOMIC DNA]</scope>
    <source>
        <strain evidence="2 3">DSM 19904</strain>
    </source>
</reference>
<name>A0A0R1L264_9LACO</name>
<protein>
    <submittedName>
        <fullName evidence="2">Metal dependent phosphohydrolase</fullName>
    </submittedName>
</protein>
<keyword evidence="2" id="KW-0378">Hydrolase</keyword>
<dbReference type="EMBL" id="AZEA01000001">
    <property type="protein sequence ID" value="KRK89883.1"/>
    <property type="molecule type" value="Genomic_DNA"/>
</dbReference>
<accession>A0A0R1L264</accession>
<evidence type="ECO:0000259" key="1">
    <source>
        <dbReference type="Pfam" id="PF01966"/>
    </source>
</evidence>
<gene>
    <name evidence="2" type="ORF">FD17_GL000120</name>
</gene>
<proteinExistence type="predicted"/>
<evidence type="ECO:0000313" key="3">
    <source>
        <dbReference type="Proteomes" id="UP000051581"/>
    </source>
</evidence>
<organism evidence="2 3">
    <name type="scientific">Lentilactobacillus sunkii DSM 19904</name>
    <dbReference type="NCBI Taxonomy" id="1423808"/>
    <lineage>
        <taxon>Bacteria</taxon>
        <taxon>Bacillati</taxon>
        <taxon>Bacillota</taxon>
        <taxon>Bacilli</taxon>
        <taxon>Lactobacillales</taxon>
        <taxon>Lactobacillaceae</taxon>
        <taxon>Lentilactobacillus</taxon>
    </lineage>
</organism>
<dbReference type="AlphaFoldDB" id="A0A0R1L264"/>
<sequence>MQKDEWKNDSEYRDIVSDLMATDMVKKLANYTQHHHSTRLEHSIAVSFDSYKIAKRRGLDYRAVARAGLLHDLFFYDWRTTKFDLGSHAFIHPRVALRNAERITKLTPMEKDIILKHMWGLTLARPKYEESVIVSLVDDYEAVHEFMSPIKGKIANIKKQVIKTSATK</sequence>